<dbReference type="RefSeq" id="WP_140677386.1">
    <property type="nucleotide sequence ID" value="NZ_RCZA01000003.1"/>
</dbReference>
<protein>
    <submittedName>
        <fullName evidence="1">Short-chain dehydrogenase</fullName>
    </submittedName>
</protein>
<dbReference type="EMBL" id="RCZA01000003">
    <property type="protein sequence ID" value="TPG85126.1"/>
    <property type="molecule type" value="Genomic_DNA"/>
</dbReference>
<comment type="caution">
    <text evidence="1">The sequence shown here is derived from an EMBL/GenBank/DDBJ whole genome shotgun (WGS) entry which is preliminary data.</text>
</comment>
<name>A0A502IHR1_9PSED</name>
<gene>
    <name evidence="1" type="ORF">EAH74_07475</name>
</gene>
<reference evidence="1 2" key="1">
    <citation type="journal article" date="2019" name="Environ. Microbiol.">
        <title>Species interactions and distinct microbial communities in high Arctic permafrost affected cryosols are associated with the CH4 and CO2 gas fluxes.</title>
        <authorList>
            <person name="Altshuler I."/>
            <person name="Hamel J."/>
            <person name="Turney S."/>
            <person name="Magnuson E."/>
            <person name="Levesque R."/>
            <person name="Greer C."/>
            <person name="Whyte L.G."/>
        </authorList>
    </citation>
    <scope>NUCLEOTIDE SEQUENCE [LARGE SCALE GENOMIC DNA]</scope>
    <source>
        <strain evidence="1 2">OWC5</strain>
    </source>
</reference>
<dbReference type="AlphaFoldDB" id="A0A502IHR1"/>
<sequence length="273" mass="30674">MTAQTPPPTKKEFCITFPLYEQFTFAAGQDKAGWNVMFSQEPIDTYCPECNGPSIFHHHITGSVPQYIDAWVGSKRFNVLLKCSRNEGHHLYFLFDVEDRTVQKIGQYPSLADLNTYDVRQYSTVLSREDFKEFTKAIGLAAHGVGVGSFVYLRRIFENLVDAAYQIAKTDSGWDDDAYQNGRMAERIQLLAGHLPEFLVENRSMYKILSQGIHELTENECLVAFPVVKMGIELVLDEKLAAAAKRRKLEQATKAIHGLVSRAGAEARSGTGE</sequence>
<dbReference type="Proteomes" id="UP000320914">
    <property type="component" value="Unassembled WGS sequence"/>
</dbReference>
<proteinExistence type="predicted"/>
<organism evidence="1 2">
    <name type="scientific">Pseudomonas mandelii</name>
    <dbReference type="NCBI Taxonomy" id="75612"/>
    <lineage>
        <taxon>Bacteria</taxon>
        <taxon>Pseudomonadati</taxon>
        <taxon>Pseudomonadota</taxon>
        <taxon>Gammaproteobacteria</taxon>
        <taxon>Pseudomonadales</taxon>
        <taxon>Pseudomonadaceae</taxon>
        <taxon>Pseudomonas</taxon>
    </lineage>
</organism>
<accession>A0A502IHR1</accession>
<evidence type="ECO:0000313" key="2">
    <source>
        <dbReference type="Proteomes" id="UP000320914"/>
    </source>
</evidence>
<evidence type="ECO:0000313" key="1">
    <source>
        <dbReference type="EMBL" id="TPG85126.1"/>
    </source>
</evidence>